<gene>
    <name evidence="6" type="ORF">SAMN05878281_3018</name>
</gene>
<evidence type="ECO:0000256" key="3">
    <source>
        <dbReference type="ARBA" id="ARBA00022989"/>
    </source>
</evidence>
<evidence type="ECO:0000313" key="7">
    <source>
        <dbReference type="Proteomes" id="UP000190235"/>
    </source>
</evidence>
<dbReference type="RefSeq" id="WP_079735974.1">
    <property type="nucleotide sequence ID" value="NZ_LT670848.1"/>
</dbReference>
<feature type="transmembrane region" description="Helical" evidence="5">
    <location>
        <begin position="149"/>
        <end position="169"/>
    </location>
</feature>
<organism evidence="6 7">
    <name type="scientific">Salegentibacter salegens</name>
    <dbReference type="NCBI Taxonomy" id="143223"/>
    <lineage>
        <taxon>Bacteria</taxon>
        <taxon>Pseudomonadati</taxon>
        <taxon>Bacteroidota</taxon>
        <taxon>Flavobacteriia</taxon>
        <taxon>Flavobacteriales</taxon>
        <taxon>Flavobacteriaceae</taxon>
        <taxon>Salegentibacter</taxon>
    </lineage>
</organism>
<evidence type="ECO:0000256" key="2">
    <source>
        <dbReference type="ARBA" id="ARBA00022692"/>
    </source>
</evidence>
<dbReference type="OrthoDB" id="9811701at2"/>
<name>A0A1M7NCZ2_9FLAO</name>
<dbReference type="EMBL" id="LT670848">
    <property type="protein sequence ID" value="SHN01118.1"/>
    <property type="molecule type" value="Genomic_DNA"/>
</dbReference>
<dbReference type="Proteomes" id="UP000190235">
    <property type="component" value="Chromosome I"/>
</dbReference>
<evidence type="ECO:0000256" key="1">
    <source>
        <dbReference type="ARBA" id="ARBA00004141"/>
    </source>
</evidence>
<sequence length="234" mass="25017">MQEFFQLPIFGVFISLIAFAGASELQKKFNYALLTPVLVAIVFIICFLLIFNIDFEAYNRGGKFISFFLGPSVVALGVFFYEKYEEVKQNLKVFLLSVAVGGITGILTVIIFLLLLKVPHFIIESLAAKSVTTPIAIEITKLTGGIPEITAGIVIAVGIFGNAFGPFILKKLGIKSKIAIGTALGTAAHGIGTARAFEESKLAGVYSGLAMCVNGIITALITPYLLQLFLGGLT</sequence>
<dbReference type="PANTHER" id="PTHR30249">
    <property type="entry name" value="PUTATIVE SEROTONIN TRANSPORTER"/>
    <property type="match status" value="1"/>
</dbReference>
<accession>A0A1M7NCZ2</accession>
<keyword evidence="7" id="KW-1185">Reference proteome</keyword>
<comment type="subcellular location">
    <subcellularLocation>
        <location evidence="1">Membrane</location>
        <topology evidence="1">Multi-pass membrane protein</topology>
    </subcellularLocation>
</comment>
<protein>
    <submittedName>
        <fullName evidence="6">TIGR00659 family protein</fullName>
    </submittedName>
</protein>
<dbReference type="AlphaFoldDB" id="A0A1M7NCZ2"/>
<reference evidence="7" key="1">
    <citation type="submission" date="2016-11" db="EMBL/GenBank/DDBJ databases">
        <authorList>
            <person name="Varghese N."/>
            <person name="Submissions S."/>
        </authorList>
    </citation>
    <scope>NUCLEOTIDE SEQUENCE [LARGE SCALE GENOMIC DNA]</scope>
    <source>
        <strain evidence="7">ACAM 48</strain>
    </source>
</reference>
<evidence type="ECO:0000256" key="5">
    <source>
        <dbReference type="SAM" id="Phobius"/>
    </source>
</evidence>
<evidence type="ECO:0000256" key="4">
    <source>
        <dbReference type="ARBA" id="ARBA00023136"/>
    </source>
</evidence>
<dbReference type="InterPro" id="IPR007300">
    <property type="entry name" value="CidB/LrgB"/>
</dbReference>
<dbReference type="STRING" id="143223.SAMN05878281_3018"/>
<feature type="transmembrane region" description="Helical" evidence="5">
    <location>
        <begin position="205"/>
        <end position="226"/>
    </location>
</feature>
<feature type="transmembrane region" description="Helical" evidence="5">
    <location>
        <begin position="93"/>
        <end position="116"/>
    </location>
</feature>
<dbReference type="Pfam" id="PF04172">
    <property type="entry name" value="LrgB"/>
    <property type="match status" value="1"/>
</dbReference>
<feature type="transmembrane region" description="Helical" evidence="5">
    <location>
        <begin position="29"/>
        <end position="52"/>
    </location>
</feature>
<feature type="transmembrane region" description="Helical" evidence="5">
    <location>
        <begin position="6"/>
        <end position="22"/>
    </location>
</feature>
<keyword evidence="2 5" id="KW-0812">Transmembrane</keyword>
<dbReference type="GO" id="GO:0016020">
    <property type="term" value="C:membrane"/>
    <property type="evidence" value="ECO:0007669"/>
    <property type="project" value="UniProtKB-SubCell"/>
</dbReference>
<proteinExistence type="predicted"/>
<dbReference type="PANTHER" id="PTHR30249:SF0">
    <property type="entry name" value="PLASTIDAL GLYCOLATE_GLYCERATE TRANSLOCATOR 1, CHLOROPLASTIC"/>
    <property type="match status" value="1"/>
</dbReference>
<feature type="transmembrane region" description="Helical" evidence="5">
    <location>
        <begin position="64"/>
        <end position="81"/>
    </location>
</feature>
<keyword evidence="3 5" id="KW-1133">Transmembrane helix</keyword>
<evidence type="ECO:0000313" key="6">
    <source>
        <dbReference type="EMBL" id="SHN01118.1"/>
    </source>
</evidence>
<keyword evidence="4 5" id="KW-0472">Membrane</keyword>